<evidence type="ECO:0000256" key="2">
    <source>
        <dbReference type="SAM" id="Phobius"/>
    </source>
</evidence>
<dbReference type="Proteomes" id="UP000186104">
    <property type="component" value="Chromosome"/>
</dbReference>
<evidence type="ECO:0000313" key="3">
    <source>
        <dbReference type="EMBL" id="ANI91776.1"/>
    </source>
</evidence>
<evidence type="ECO:0000313" key="4">
    <source>
        <dbReference type="Proteomes" id="UP000186104"/>
    </source>
</evidence>
<evidence type="ECO:0000256" key="1">
    <source>
        <dbReference type="SAM" id="MobiDB-lite"/>
    </source>
</evidence>
<name>A0A173LHG9_9ACTN</name>
<sequence length="248" mass="25805">MHNDVNGRGRGGGTREYWSQNRNAAPQRGPQHPYGHQAMVGERSSATRSSTPVTVLISVLATLIVVVLAAGLLWWTFRDESVEAAPGTEHFELTDIEVPGREAALEAQGETLPAASTGASESGGTNQPEASAPAPFPGALTSVPVAGGAEEVSSLPCDGRYVLITASILDNTPDPAGQISAALAMVPGDSMYLMPGACPSLRGFYQGGNVYPVLIDYGFDAAAVCDAARRGGGNARILSDRFEYLSPC</sequence>
<keyword evidence="2" id="KW-1133">Transmembrane helix</keyword>
<accession>A0A173LHG9</accession>
<feature type="transmembrane region" description="Helical" evidence="2">
    <location>
        <begin position="53"/>
        <end position="77"/>
    </location>
</feature>
<reference evidence="3 4" key="1">
    <citation type="submission" date="2016-06" db="EMBL/GenBank/DDBJ databases">
        <title>Complete genome sequence of a saline-alkali tolerant type strain Dietzia timorensis ID05-A0528T.</title>
        <authorList>
            <person name="Wu X."/>
        </authorList>
    </citation>
    <scope>NUCLEOTIDE SEQUENCE [LARGE SCALE GENOMIC DNA]</scope>
    <source>
        <strain evidence="3 4">ID05-A0528</strain>
    </source>
</reference>
<gene>
    <name evidence="3" type="ORF">BJL86_0983</name>
</gene>
<dbReference type="KEGG" id="dtm:BJL86_0983"/>
<dbReference type="RefSeq" id="WP_067477943.1">
    <property type="nucleotide sequence ID" value="NZ_CP015961.1"/>
</dbReference>
<keyword evidence="2" id="KW-0812">Transmembrane</keyword>
<keyword evidence="4" id="KW-1185">Reference proteome</keyword>
<feature type="region of interest" description="Disordered" evidence="1">
    <location>
        <begin position="107"/>
        <end position="137"/>
    </location>
</feature>
<feature type="compositionally biased region" description="Polar residues" evidence="1">
    <location>
        <begin position="117"/>
        <end position="129"/>
    </location>
</feature>
<feature type="region of interest" description="Disordered" evidence="1">
    <location>
        <begin position="23"/>
        <end position="46"/>
    </location>
</feature>
<dbReference type="OrthoDB" id="4427108at2"/>
<dbReference type="EMBL" id="CP015961">
    <property type="protein sequence ID" value="ANI91776.1"/>
    <property type="molecule type" value="Genomic_DNA"/>
</dbReference>
<organism evidence="3 4">
    <name type="scientific">Dietzia timorensis</name>
    <dbReference type="NCBI Taxonomy" id="499555"/>
    <lineage>
        <taxon>Bacteria</taxon>
        <taxon>Bacillati</taxon>
        <taxon>Actinomycetota</taxon>
        <taxon>Actinomycetes</taxon>
        <taxon>Mycobacteriales</taxon>
        <taxon>Dietziaceae</taxon>
        <taxon>Dietzia</taxon>
    </lineage>
</organism>
<keyword evidence="2" id="KW-0472">Membrane</keyword>
<dbReference type="STRING" id="499555.BJL86_0983"/>
<dbReference type="AlphaFoldDB" id="A0A173LHG9"/>
<proteinExistence type="predicted"/>
<protein>
    <submittedName>
        <fullName evidence="3">Uncharacterized protein</fullName>
    </submittedName>
</protein>